<dbReference type="EMBL" id="PCRK01000094">
    <property type="protein sequence ID" value="PIP19268.1"/>
    <property type="molecule type" value="Genomic_DNA"/>
</dbReference>
<dbReference type="GO" id="GO:0008270">
    <property type="term" value="F:zinc ion binding"/>
    <property type="evidence" value="ECO:0007669"/>
    <property type="project" value="InterPro"/>
</dbReference>
<dbReference type="InterPro" id="IPR050246">
    <property type="entry name" value="Class_II_FBP_aldolase"/>
</dbReference>
<organism evidence="1 2">
    <name type="scientific">Candidatus Sherwoodlollariibacterium unditelluris</name>
    <dbReference type="NCBI Taxonomy" id="1974757"/>
    <lineage>
        <taxon>Bacteria</taxon>
        <taxon>Pseudomonadati</taxon>
        <taxon>Candidatus Omnitrophota</taxon>
        <taxon>Candidatus Sherwoodlollariibacterium</taxon>
    </lineage>
</organism>
<dbReference type="Proteomes" id="UP000231292">
    <property type="component" value="Unassembled WGS sequence"/>
</dbReference>
<evidence type="ECO:0000313" key="2">
    <source>
        <dbReference type="Proteomes" id="UP000231292"/>
    </source>
</evidence>
<dbReference type="PANTHER" id="PTHR30304">
    <property type="entry name" value="D-TAGATOSE-1,6-BISPHOSPHATE ALDOLASE"/>
    <property type="match status" value="1"/>
</dbReference>
<dbReference type="SUPFAM" id="SSF51569">
    <property type="entry name" value="Aldolase"/>
    <property type="match status" value="1"/>
</dbReference>
<dbReference type="Pfam" id="PF01116">
    <property type="entry name" value="F_bP_aldolase"/>
    <property type="match status" value="1"/>
</dbReference>
<dbReference type="GO" id="GO:0016832">
    <property type="term" value="F:aldehyde-lyase activity"/>
    <property type="evidence" value="ECO:0007669"/>
    <property type="project" value="InterPro"/>
</dbReference>
<dbReference type="AlphaFoldDB" id="A0A2G9YJ54"/>
<protein>
    <submittedName>
        <fullName evidence="1">Aldolase</fullName>
    </submittedName>
</protein>
<gene>
    <name evidence="1" type="ORF">COX41_03785</name>
</gene>
<dbReference type="InterPro" id="IPR013785">
    <property type="entry name" value="Aldolase_TIM"/>
</dbReference>
<dbReference type="InterPro" id="IPR000771">
    <property type="entry name" value="FBA_II"/>
</dbReference>
<accession>A0A2G9YJ54</accession>
<proteinExistence type="predicted"/>
<dbReference type="GO" id="GO:0005975">
    <property type="term" value="P:carbohydrate metabolic process"/>
    <property type="evidence" value="ECO:0007669"/>
    <property type="project" value="InterPro"/>
</dbReference>
<dbReference type="PANTHER" id="PTHR30304:SF0">
    <property type="entry name" value="D-TAGATOSE-1,6-BISPHOSPHATE ALDOLASE SUBUNIT GATY-RELATED"/>
    <property type="match status" value="1"/>
</dbReference>
<sequence>MGRKPLDINKIVTDLVLTDDSSLKKKLAKKITDMAYKKGIYPSSIHELYLGFGRGEISEFTVPAINLRSMTYDLSRAIFRVGLKTNSGAFIFEIAKSEMGYTAQSPLEYVAVILAAAIREGYSGPVFIQGDHFQANAKKYKENPEKEIEALQAIISESITAGFYNIDIDSSTLVDLSKPEIKKQQKDNYEVCAKLTQFIRRIEPKGITVSVGGEIGEVGHQNSTPEDLRAFMEGYKERLRKGLTGISKISIQTGTSHGGVVKVDGSIAEVKLDFNTLKMLSGIAQKEYGLGGAVQHGASTLPEEMFHKFPENNTLEVHLATGFQNMMFDSKSFPVYLKNKMYEWLKLNVASERKEGESDEQFFYKARKKALGPFKKEIIGLSQDVRDTITAEIEQKFDFLFKQLNAVNNKSLVDKYISLKRVIGRKRKNAAGGVHDGEGAD</sequence>
<comment type="caution">
    <text evidence="1">The sequence shown here is derived from an EMBL/GenBank/DDBJ whole genome shotgun (WGS) entry which is preliminary data.</text>
</comment>
<evidence type="ECO:0000313" key="1">
    <source>
        <dbReference type="EMBL" id="PIP19268.1"/>
    </source>
</evidence>
<name>A0A2G9YJ54_9BACT</name>
<reference evidence="1 2" key="1">
    <citation type="submission" date="2017-09" db="EMBL/GenBank/DDBJ databases">
        <title>Depth-based differentiation of microbial function through sediment-hosted aquifers and enrichment of novel symbionts in the deep terrestrial subsurface.</title>
        <authorList>
            <person name="Probst A.J."/>
            <person name="Ladd B."/>
            <person name="Jarett J.K."/>
            <person name="Geller-Mcgrath D.E."/>
            <person name="Sieber C.M."/>
            <person name="Emerson J.B."/>
            <person name="Anantharaman K."/>
            <person name="Thomas B.C."/>
            <person name="Malmstrom R."/>
            <person name="Stieglmeier M."/>
            <person name="Klingl A."/>
            <person name="Woyke T."/>
            <person name="Ryan C.M."/>
            <person name="Banfield J.F."/>
        </authorList>
    </citation>
    <scope>NUCLEOTIDE SEQUENCE [LARGE SCALE GENOMIC DNA]</scope>
    <source>
        <strain evidence="1">CG23_combo_of_CG06-09_8_20_14_all_41_10</strain>
    </source>
</reference>
<dbReference type="Gene3D" id="3.20.20.70">
    <property type="entry name" value="Aldolase class I"/>
    <property type="match status" value="1"/>
</dbReference>